<name>A0A7C8II63_9PLEO</name>
<organism evidence="2 3">
    <name type="scientific">Massariosphaeria phaeospora</name>
    <dbReference type="NCBI Taxonomy" id="100035"/>
    <lineage>
        <taxon>Eukaryota</taxon>
        <taxon>Fungi</taxon>
        <taxon>Dikarya</taxon>
        <taxon>Ascomycota</taxon>
        <taxon>Pezizomycotina</taxon>
        <taxon>Dothideomycetes</taxon>
        <taxon>Pleosporomycetidae</taxon>
        <taxon>Pleosporales</taxon>
        <taxon>Pleosporales incertae sedis</taxon>
        <taxon>Massariosphaeria</taxon>
    </lineage>
</organism>
<evidence type="ECO:0000313" key="2">
    <source>
        <dbReference type="EMBL" id="KAF2874810.1"/>
    </source>
</evidence>
<sequence length="243" mass="26424">MLQGKRSLHRHSAAPPAPKSRCPRIAVSPVAPSALAGPPPTQTDSLGRTFRVHVALRGREHRTFGHAHAGNHLLQRVRRWLPTLLLSRCVSAQGHFKASSHPSSLWMRMPYLHVPLSSQRARPTAYASVTLLYGITAAASVHRQPVLCTAVPCSCSHCPPPTSWLPFVGSASRRLAAASMMMLGPDAPRNLPLVCSRSPCRYATDSRRRVARRRLAGVRALGAATPSSRRRLRSSTLPSTGVR</sequence>
<proteinExistence type="predicted"/>
<accession>A0A7C8II63</accession>
<gene>
    <name evidence="2" type="ORF">BDV95DRAFT_299321</name>
</gene>
<evidence type="ECO:0000313" key="3">
    <source>
        <dbReference type="Proteomes" id="UP000481861"/>
    </source>
</evidence>
<protein>
    <submittedName>
        <fullName evidence="2">Uncharacterized protein</fullName>
    </submittedName>
</protein>
<feature type="compositionally biased region" description="Low complexity" evidence="1">
    <location>
        <begin position="234"/>
        <end position="243"/>
    </location>
</feature>
<feature type="compositionally biased region" description="Basic residues" evidence="1">
    <location>
        <begin position="1"/>
        <end position="12"/>
    </location>
</feature>
<feature type="region of interest" description="Disordered" evidence="1">
    <location>
        <begin position="222"/>
        <end position="243"/>
    </location>
</feature>
<comment type="caution">
    <text evidence="2">The sequence shown here is derived from an EMBL/GenBank/DDBJ whole genome shotgun (WGS) entry which is preliminary data.</text>
</comment>
<feature type="region of interest" description="Disordered" evidence="1">
    <location>
        <begin position="1"/>
        <end position="24"/>
    </location>
</feature>
<keyword evidence="3" id="KW-1185">Reference proteome</keyword>
<evidence type="ECO:0000256" key="1">
    <source>
        <dbReference type="SAM" id="MobiDB-lite"/>
    </source>
</evidence>
<reference evidence="2 3" key="1">
    <citation type="submission" date="2020-01" db="EMBL/GenBank/DDBJ databases">
        <authorList>
            <consortium name="DOE Joint Genome Institute"/>
            <person name="Haridas S."/>
            <person name="Albert R."/>
            <person name="Binder M."/>
            <person name="Bloem J."/>
            <person name="Labutti K."/>
            <person name="Salamov A."/>
            <person name="Andreopoulos B."/>
            <person name="Baker S.E."/>
            <person name="Barry K."/>
            <person name="Bills G."/>
            <person name="Bluhm B.H."/>
            <person name="Cannon C."/>
            <person name="Castanera R."/>
            <person name="Culley D.E."/>
            <person name="Daum C."/>
            <person name="Ezra D."/>
            <person name="Gonzalez J.B."/>
            <person name="Henrissat B."/>
            <person name="Kuo A."/>
            <person name="Liang C."/>
            <person name="Lipzen A."/>
            <person name="Lutzoni F."/>
            <person name="Magnuson J."/>
            <person name="Mondo S."/>
            <person name="Nolan M."/>
            <person name="Ohm R."/>
            <person name="Pangilinan J."/>
            <person name="Park H.-J.H."/>
            <person name="Ramirez L."/>
            <person name="Alfaro M."/>
            <person name="Sun H."/>
            <person name="Tritt A."/>
            <person name="Yoshinaga Y."/>
            <person name="Zwiers L.-H.L."/>
            <person name="Turgeon B.G."/>
            <person name="Goodwin S.B."/>
            <person name="Spatafora J.W."/>
            <person name="Crous P.W."/>
            <person name="Grigoriev I.V."/>
        </authorList>
    </citation>
    <scope>NUCLEOTIDE SEQUENCE [LARGE SCALE GENOMIC DNA]</scope>
    <source>
        <strain evidence="2 3">CBS 611.86</strain>
    </source>
</reference>
<dbReference type="EMBL" id="JAADJZ010000005">
    <property type="protein sequence ID" value="KAF2874810.1"/>
    <property type="molecule type" value="Genomic_DNA"/>
</dbReference>
<dbReference type="Proteomes" id="UP000481861">
    <property type="component" value="Unassembled WGS sequence"/>
</dbReference>
<dbReference type="AlphaFoldDB" id="A0A7C8II63"/>